<dbReference type="SUPFAM" id="SSF55298">
    <property type="entry name" value="YjgF-like"/>
    <property type="match status" value="1"/>
</dbReference>
<organism evidence="2 3">
    <name type="scientific">Marinobacter santoriniensis NKSG1</name>
    <dbReference type="NCBI Taxonomy" id="1288826"/>
    <lineage>
        <taxon>Bacteria</taxon>
        <taxon>Pseudomonadati</taxon>
        <taxon>Pseudomonadota</taxon>
        <taxon>Gammaproteobacteria</taxon>
        <taxon>Pseudomonadales</taxon>
        <taxon>Marinobacteraceae</taxon>
        <taxon>Marinobacter</taxon>
    </lineage>
</organism>
<evidence type="ECO:0000313" key="3">
    <source>
        <dbReference type="Proteomes" id="UP000011960"/>
    </source>
</evidence>
<name>M7DH38_9GAMM</name>
<dbReference type="GO" id="GO:0019239">
    <property type="term" value="F:deaminase activity"/>
    <property type="evidence" value="ECO:0007669"/>
    <property type="project" value="TreeGrafter"/>
</dbReference>
<dbReference type="InterPro" id="IPR035959">
    <property type="entry name" value="RutC-like_sf"/>
</dbReference>
<dbReference type="Pfam" id="PF01042">
    <property type="entry name" value="Ribonuc_L-PSP"/>
    <property type="match status" value="1"/>
</dbReference>
<dbReference type="RefSeq" id="WP_008937737.1">
    <property type="nucleotide sequence ID" value="NZ_APAT01000008.1"/>
</dbReference>
<protein>
    <submittedName>
        <fullName evidence="2">Endoribonuclease L-PSP</fullName>
    </submittedName>
</protein>
<comment type="caution">
    <text evidence="2">The sequence shown here is derived from an EMBL/GenBank/DDBJ whole genome shotgun (WGS) entry which is preliminary data.</text>
</comment>
<dbReference type="InterPro" id="IPR006175">
    <property type="entry name" value="YjgF/YER057c/UK114"/>
</dbReference>
<evidence type="ECO:0000256" key="1">
    <source>
        <dbReference type="ARBA" id="ARBA00010552"/>
    </source>
</evidence>
<dbReference type="PANTHER" id="PTHR11803">
    <property type="entry name" value="2-IMINOBUTANOATE/2-IMINOPROPANOATE DEAMINASE RIDA"/>
    <property type="match status" value="1"/>
</dbReference>
<evidence type="ECO:0000313" key="2">
    <source>
        <dbReference type="EMBL" id="EMP56972.1"/>
    </source>
</evidence>
<dbReference type="Proteomes" id="UP000011960">
    <property type="component" value="Unassembled WGS sequence"/>
</dbReference>
<dbReference type="CDD" id="cd00448">
    <property type="entry name" value="YjgF_YER057c_UK114_family"/>
    <property type="match status" value="1"/>
</dbReference>
<dbReference type="STRING" id="1288826.MSNKSG1_02896"/>
<dbReference type="GO" id="GO:0005829">
    <property type="term" value="C:cytosol"/>
    <property type="evidence" value="ECO:0007669"/>
    <property type="project" value="TreeGrafter"/>
</dbReference>
<dbReference type="PANTHER" id="PTHR11803:SF58">
    <property type="entry name" value="PROTEIN HMF1-RELATED"/>
    <property type="match status" value="1"/>
</dbReference>
<keyword evidence="3" id="KW-1185">Reference proteome</keyword>
<sequence length="73" mass="8066">MANIGRGLNAEGPGVDCIFKITGHLIDMNQFESVIKMRERYFDKPWPADTTVGVSALSLPELMVELDVIATRS</sequence>
<gene>
    <name evidence="2" type="ORF">MSNKSG1_02896</name>
</gene>
<dbReference type="Gene3D" id="3.30.1330.40">
    <property type="entry name" value="RutC-like"/>
    <property type="match status" value="1"/>
</dbReference>
<reference evidence="2 3" key="1">
    <citation type="journal article" date="2013" name="Genome Announc.">
        <title>Genome Sequence of Hydrothermal Arsenic-Respiring Bacterium Marinobacter santoriniensis NKSG1T.</title>
        <authorList>
            <person name="Handley K.M."/>
            <person name="Upton M."/>
            <person name="Beatson S.A."/>
            <person name="Hery M."/>
            <person name="Lloyd J.R."/>
        </authorList>
    </citation>
    <scope>NUCLEOTIDE SEQUENCE [LARGE SCALE GENOMIC DNA]</scope>
    <source>
        <strain evidence="2 3">NKSG1</strain>
    </source>
</reference>
<dbReference type="OrthoDB" id="6899345at2"/>
<comment type="similarity">
    <text evidence="1">Belongs to the RutC family.</text>
</comment>
<proteinExistence type="inferred from homology"/>
<dbReference type="AlphaFoldDB" id="M7DH38"/>
<accession>M7DH38</accession>
<dbReference type="eggNOG" id="COG0251">
    <property type="taxonomic scope" value="Bacteria"/>
</dbReference>
<dbReference type="EMBL" id="APAT01000008">
    <property type="protein sequence ID" value="EMP56972.1"/>
    <property type="molecule type" value="Genomic_DNA"/>
</dbReference>